<reference evidence="3 4" key="1">
    <citation type="journal article" date="2014" name="Genome Biol. Evol.">
        <title>The genome of the myxosporean Thelohanellus kitauei shows adaptations to nutrient acquisition within its fish host.</title>
        <authorList>
            <person name="Yang Y."/>
            <person name="Xiong J."/>
            <person name="Zhou Z."/>
            <person name="Huo F."/>
            <person name="Miao W."/>
            <person name="Ran C."/>
            <person name="Liu Y."/>
            <person name="Zhang J."/>
            <person name="Feng J."/>
            <person name="Wang M."/>
            <person name="Wang M."/>
            <person name="Wang L."/>
            <person name="Yao B."/>
        </authorList>
    </citation>
    <scope>NUCLEOTIDE SEQUENCE [LARGE SCALE GENOMIC DNA]</scope>
    <source>
        <strain evidence="3">Wuqing</strain>
    </source>
</reference>
<dbReference type="InterPro" id="IPR036388">
    <property type="entry name" value="WH-like_DNA-bd_sf"/>
</dbReference>
<dbReference type="OrthoDB" id="5980266at2759"/>
<evidence type="ECO:0000259" key="2">
    <source>
        <dbReference type="Pfam" id="PF13358"/>
    </source>
</evidence>
<accession>A0A0C2IIS3</accession>
<dbReference type="Pfam" id="PF01316">
    <property type="entry name" value="Arg_repressor"/>
    <property type="match status" value="1"/>
</dbReference>
<dbReference type="SUPFAM" id="SSF46785">
    <property type="entry name" value="Winged helix' DNA-binding domain"/>
    <property type="match status" value="1"/>
</dbReference>
<dbReference type="EMBL" id="JWZT01003933">
    <property type="protein sequence ID" value="KII65239.1"/>
    <property type="molecule type" value="Genomic_DNA"/>
</dbReference>
<dbReference type="InterPro" id="IPR036390">
    <property type="entry name" value="WH_DNA-bd_sf"/>
</dbReference>
<dbReference type="GO" id="GO:0003700">
    <property type="term" value="F:DNA-binding transcription factor activity"/>
    <property type="evidence" value="ECO:0007669"/>
    <property type="project" value="InterPro"/>
</dbReference>
<feature type="domain" description="Tc1-like transposase DDE" evidence="2">
    <location>
        <begin position="167"/>
        <end position="311"/>
    </location>
</feature>
<dbReference type="Gene3D" id="1.10.10.10">
    <property type="entry name" value="Winged helix-like DNA-binding domain superfamily/Winged helix DNA-binding domain"/>
    <property type="match status" value="1"/>
</dbReference>
<evidence type="ECO:0000313" key="4">
    <source>
        <dbReference type="Proteomes" id="UP000031668"/>
    </source>
</evidence>
<dbReference type="PANTHER" id="PTHR46564">
    <property type="entry name" value="TRANSPOSASE"/>
    <property type="match status" value="1"/>
</dbReference>
<evidence type="ECO:0008006" key="5">
    <source>
        <dbReference type="Google" id="ProtNLM"/>
    </source>
</evidence>
<dbReference type="InterPro" id="IPR036397">
    <property type="entry name" value="RNaseH_sf"/>
</dbReference>
<feature type="domain" description="Arginine repressor DNA-binding" evidence="1">
    <location>
        <begin position="87"/>
        <end position="136"/>
    </location>
</feature>
<keyword evidence="4" id="KW-1185">Reference proteome</keyword>
<dbReference type="Proteomes" id="UP000031668">
    <property type="component" value="Unassembled WGS sequence"/>
</dbReference>
<dbReference type="AlphaFoldDB" id="A0A0C2IIS3"/>
<dbReference type="PANTHER" id="PTHR46564:SF1">
    <property type="entry name" value="TRANSPOSASE"/>
    <property type="match status" value="1"/>
</dbReference>
<evidence type="ECO:0000313" key="3">
    <source>
        <dbReference type="EMBL" id="KII65239.1"/>
    </source>
</evidence>
<dbReference type="GO" id="GO:0003676">
    <property type="term" value="F:nucleic acid binding"/>
    <property type="evidence" value="ECO:0007669"/>
    <property type="project" value="InterPro"/>
</dbReference>
<organism evidence="3 4">
    <name type="scientific">Thelohanellus kitauei</name>
    <name type="common">Myxosporean</name>
    <dbReference type="NCBI Taxonomy" id="669202"/>
    <lineage>
        <taxon>Eukaryota</taxon>
        <taxon>Metazoa</taxon>
        <taxon>Cnidaria</taxon>
        <taxon>Myxozoa</taxon>
        <taxon>Myxosporea</taxon>
        <taxon>Bivalvulida</taxon>
        <taxon>Platysporina</taxon>
        <taxon>Myxobolidae</taxon>
        <taxon>Thelohanellus</taxon>
    </lineage>
</organism>
<name>A0A0C2IIS3_THEKT</name>
<gene>
    <name evidence="3" type="ORF">RF11_14415</name>
</gene>
<proteinExistence type="predicted"/>
<sequence>MENDQSSQVNKSRKRKTRKVLTLEDIHKIQSMVNQGLPTTAIASSLDSTISNINRIKSKIDYCEDNEIPLEKMMKKGGRKPVEGIPELHTKLLAIVQNGCVLTQKGMLNKLENYGLRCSQATVSRILKANKISRKRLRIRNTRTINQDIIDSRKVFASELTTNNINLLYLDVAGFNLHSSKNYGYSPSKCDRIGLVSTNTQPDVSLVAIINCREIVSSKLVEGEYNTQQILDFLNESWDESSLQSCITPNETRVIVNKERFHQSDEIKVWMNDRGITLMFLPPNSPQLSPIEEVFSAIKAHYRTLRPLAQDSETIKRYVSQAISSLNQDDSFSIERFYVMMRKFLDLALNGGNF</sequence>
<comment type="caution">
    <text evidence="3">The sequence shown here is derived from an EMBL/GenBank/DDBJ whole genome shotgun (WGS) entry which is preliminary data.</text>
</comment>
<dbReference type="Gene3D" id="3.30.420.10">
    <property type="entry name" value="Ribonuclease H-like superfamily/Ribonuclease H"/>
    <property type="match status" value="1"/>
</dbReference>
<dbReference type="InterPro" id="IPR038717">
    <property type="entry name" value="Tc1-like_DDE_dom"/>
</dbReference>
<dbReference type="GO" id="GO:0006525">
    <property type="term" value="P:arginine metabolic process"/>
    <property type="evidence" value="ECO:0007669"/>
    <property type="project" value="InterPro"/>
</dbReference>
<dbReference type="Pfam" id="PF13358">
    <property type="entry name" value="DDE_3"/>
    <property type="match status" value="1"/>
</dbReference>
<evidence type="ECO:0000259" key="1">
    <source>
        <dbReference type="Pfam" id="PF01316"/>
    </source>
</evidence>
<protein>
    <recommendedName>
        <fullName evidence="5">Tc1-like transposase DDE domain-containing protein</fullName>
    </recommendedName>
</protein>
<dbReference type="InterPro" id="IPR020900">
    <property type="entry name" value="Arg_repress_DNA-bd"/>
</dbReference>